<feature type="region of interest" description="Disordered" evidence="2">
    <location>
        <begin position="305"/>
        <end position="369"/>
    </location>
</feature>
<keyword evidence="6" id="KW-1185">Reference proteome</keyword>
<protein>
    <recommendedName>
        <fullName evidence="7">Coiled-coil domain-containing protein 138</fullName>
    </recommendedName>
</protein>
<feature type="compositionally biased region" description="Polar residues" evidence="2">
    <location>
        <begin position="507"/>
        <end position="529"/>
    </location>
</feature>
<dbReference type="InterPro" id="IPR048751">
    <property type="entry name" value="CCDC138_CC"/>
</dbReference>
<evidence type="ECO:0000259" key="4">
    <source>
        <dbReference type="Pfam" id="PF21037"/>
    </source>
</evidence>
<evidence type="ECO:0000256" key="2">
    <source>
        <dbReference type="SAM" id="MobiDB-lite"/>
    </source>
</evidence>
<proteinExistence type="predicted"/>
<sequence length="1223" mass="133067">MRVGWVDAGPRARLPGGDTGACHVSGRLPRDSRLREALGGALKHPNCGLTSLVTNALAETDFSRISVSQLLPRGSSAYETDPRGLRLGATLGKERKTGEPRARPHGPRARTCASGRAQPCPRRRNAGGGACARRDARPRRPPNRRSEHFCRGDVGGRGAPCVTAQIRCVRPARPRAVTRETTAAAAMELRVVKPPGQDLMVERLKSRYGVGGGCPSEVRSRPACRPMPSPRVAGSAGRSVGARQGPWRRRRACACGEGALGGHREREGPGASARRCVAGVPGCDLHAGRNRLGPAPERRVRADFTLKDPARVSGRQGGDRDEAGCAGRGRRAARPAPVTAPSFSFSPGAGGRTWRSGGGGLPAPQGDTQTGNRYVALFSYVSGSRMRSLISDLSEQPLPSSFLFTEDFGFYSRGDEAGPSLRCYSDERRRGPASPRGALKRGTVSWQDDELDSFQDLKQRETEEEFIGNDHRVSTSEINKQSFKEINKAVAGPTNLASDSRNWTDCCSDASDSPSKRVSSPASRASNRQGVLPRQVSQIYDELLQIYRKLQCETAAQQEFAEELQKRERFLAEREELLFRHESALNKIKGVREEVLTRFQILKEQHDAEVEHLTEVLKERNKESRRLRSSFDALKELNDSLKKQLNEVSEENRKLEVQAKRVQARLDNLQRKYEFMTIQRLKGNPHAAHEAKSLKQEKVPVSKPYKAGAVRQGRIQQEPPRSQSCARVHAQHLLDGRPGTSSIRRARPGGAACAELSGPPLGGAAGCQQGGAAALGRAAESTEDPACVPSGTCSGRSARGGLLTSGGEGAKPTASLARPPRLVQEEHGGHSKGGSTGRMALPGAPGLGSLSDLQGPPPGPHVALPMGLPQPVAAPPALASTRPRLCAEGLVVPLNGQVYELLTVFMDWISDHHLSKLKHEESGMDGEKALPTFASQRNDIQQKCVKLLPVMTEQLQWMPFVNAKLHEPFVKFIYWSLRQLDAGTQHSTMTSTLRRLGEDIFKGVVTKGLQDNSFEHSVESKPKTAAFFKSSSLPLRFLSTLIVLKTVTQAGPLTQRCLVPCLSADLLAQAFDSLCLDLKADEGKNLFLECQAVPVVLSHLKVSSKGLLSSAIDSLLQMTVESRFLQPFLEVCSCSLFFRTCSVLLRGPKLDLHVLEKLSIILQKLSKIKSNKKLFELFTVHLMLQEIQRTTHPEHAFLCINLNSTLFNLGLTKCNSLAASANP</sequence>
<feature type="compositionally biased region" description="Basic and acidic residues" evidence="2">
    <location>
        <begin position="92"/>
        <end position="102"/>
    </location>
</feature>
<dbReference type="EMBL" id="JAIQCJ010001699">
    <property type="protein sequence ID" value="KAJ8787862.1"/>
    <property type="molecule type" value="Genomic_DNA"/>
</dbReference>
<dbReference type="Gene3D" id="1.20.5.340">
    <property type="match status" value="1"/>
</dbReference>
<dbReference type="InterPro" id="IPR048750">
    <property type="entry name" value="CCDC138_C"/>
</dbReference>
<evidence type="ECO:0000256" key="1">
    <source>
        <dbReference type="SAM" id="Coils"/>
    </source>
</evidence>
<organism evidence="5 6">
    <name type="scientific">Eschrichtius robustus</name>
    <name type="common">California gray whale</name>
    <name type="synonym">Eschrichtius gibbosus</name>
    <dbReference type="NCBI Taxonomy" id="9764"/>
    <lineage>
        <taxon>Eukaryota</taxon>
        <taxon>Metazoa</taxon>
        <taxon>Chordata</taxon>
        <taxon>Craniata</taxon>
        <taxon>Vertebrata</taxon>
        <taxon>Euteleostomi</taxon>
        <taxon>Mammalia</taxon>
        <taxon>Eutheria</taxon>
        <taxon>Laurasiatheria</taxon>
        <taxon>Artiodactyla</taxon>
        <taxon>Whippomorpha</taxon>
        <taxon>Cetacea</taxon>
        <taxon>Mysticeti</taxon>
        <taxon>Eschrichtiidae</taxon>
        <taxon>Eschrichtius</taxon>
    </lineage>
</organism>
<feature type="domain" description="Coiled-coil-domain-containing protein 138 coiled-coil" evidence="4">
    <location>
        <begin position="622"/>
        <end position="680"/>
    </location>
</feature>
<gene>
    <name evidence="5" type="ORF">J1605_005666</name>
</gene>
<feature type="region of interest" description="Disordered" evidence="2">
    <location>
        <begin position="89"/>
        <end position="151"/>
    </location>
</feature>
<feature type="domain" description="Coiled-coil" evidence="3">
    <location>
        <begin position="906"/>
        <end position="1209"/>
    </location>
</feature>
<dbReference type="Proteomes" id="UP001159641">
    <property type="component" value="Unassembled WGS sequence"/>
</dbReference>
<feature type="region of interest" description="Disordered" evidence="2">
    <location>
        <begin position="213"/>
        <end position="243"/>
    </location>
</feature>
<evidence type="ECO:0000313" key="5">
    <source>
        <dbReference type="EMBL" id="KAJ8787862.1"/>
    </source>
</evidence>
<evidence type="ECO:0000259" key="3">
    <source>
        <dbReference type="Pfam" id="PF21035"/>
    </source>
</evidence>
<accession>A0AB34H4Z8</accession>
<evidence type="ECO:0000313" key="6">
    <source>
        <dbReference type="Proteomes" id="UP001159641"/>
    </source>
</evidence>
<feature type="coiled-coil region" evidence="1">
    <location>
        <begin position="603"/>
        <end position="679"/>
    </location>
</feature>
<evidence type="ECO:0008006" key="7">
    <source>
        <dbReference type="Google" id="ProtNLM"/>
    </source>
</evidence>
<reference evidence="5 6" key="1">
    <citation type="submission" date="2022-11" db="EMBL/GenBank/DDBJ databases">
        <title>Whole genome sequence of Eschrichtius robustus ER-17-0199.</title>
        <authorList>
            <person name="Bruniche-Olsen A."/>
            <person name="Black A.N."/>
            <person name="Fields C.J."/>
            <person name="Walden K."/>
            <person name="Dewoody J.A."/>
        </authorList>
    </citation>
    <scope>NUCLEOTIDE SEQUENCE [LARGE SCALE GENOMIC DNA]</scope>
    <source>
        <strain evidence="5">ER-17-0199</strain>
        <tissue evidence="5">Blubber</tissue>
    </source>
</reference>
<feature type="region of interest" description="Disordered" evidence="2">
    <location>
        <begin position="782"/>
        <end position="860"/>
    </location>
</feature>
<dbReference type="AlphaFoldDB" id="A0AB34H4Z8"/>
<feature type="compositionally biased region" description="Gly residues" evidence="2">
    <location>
        <begin position="348"/>
        <end position="361"/>
    </location>
</feature>
<feature type="region of interest" description="Disordered" evidence="2">
    <location>
        <begin position="421"/>
        <end position="444"/>
    </location>
</feature>
<comment type="caution">
    <text evidence="5">The sequence shown here is derived from an EMBL/GenBank/DDBJ whole genome shotgun (WGS) entry which is preliminary data.</text>
</comment>
<name>A0AB34H4Z8_ESCRO</name>
<dbReference type="Pfam" id="PF21037">
    <property type="entry name" value="CCDC138_cc"/>
    <property type="match status" value="1"/>
</dbReference>
<dbReference type="Pfam" id="PF21035">
    <property type="entry name" value="CCDC138_C"/>
    <property type="match status" value="1"/>
</dbReference>
<dbReference type="InterPro" id="IPR038798">
    <property type="entry name" value="CCDC138"/>
</dbReference>
<keyword evidence="1" id="KW-0175">Coiled coil</keyword>
<dbReference type="PANTHER" id="PTHR34523:SF1">
    <property type="entry name" value="COILED-COIL DOMAIN-CONTAINING PROTEIN 138"/>
    <property type="match status" value="1"/>
</dbReference>
<dbReference type="PANTHER" id="PTHR34523">
    <property type="entry name" value="COILED-COIL DOMAIN-CONTAINING PROTEIN 138"/>
    <property type="match status" value="1"/>
</dbReference>
<feature type="region of interest" description="Disordered" evidence="2">
    <location>
        <begin position="507"/>
        <end position="530"/>
    </location>
</feature>